<gene>
    <name evidence="2" type="ORF">WFA24289_00215</name>
</gene>
<accession>A0ABN8BDY2</accession>
<dbReference type="RefSeq" id="WP_230095992.1">
    <property type="nucleotide sequence ID" value="NZ_CAKKNS010000001.1"/>
</dbReference>
<sequence>MSYQFMGKFIRLTCRHLALKTVLKQTIIAILLVAMLAVLFLENHAIFDFIVLLYLYLSGTMIALATKKFLNELDLNMLGFAAHTVAFDSFYIVQRYFRDAFIANSLVFIGLELFLSYQAPAYAGVLGLAYCMHFLLSPSEHLVFFNRVGIATGALVIKTGFLIGFTFLTIKGLTPLAWLVLISGYLGYAMIIYGLSFRARSWDNNFTDRFEDQLRLVKKVDLFLFRDVIFMYPAFFSSLVNLGLFMILFATRGAVSYYLIFVVVIYRGLNSFFIKKDQHKAYVLTTADTVFWNNQLLVADIEKVHCQKLKFSIGAWLIFSILGGLGALVLQDVSFKNYTLFILVSFGLMLADYLYMVVTARRTKIWLTIAQFGMYVFLGVALVFVKQFYLPSLVTAVVLIGVTWLSLKRALSQRTLAVSWS</sequence>
<feature type="transmembrane region" description="Helical" evidence="1">
    <location>
        <begin position="228"/>
        <end position="249"/>
    </location>
</feature>
<feature type="transmembrane region" description="Helical" evidence="1">
    <location>
        <begin position="390"/>
        <end position="407"/>
    </location>
</feature>
<evidence type="ECO:0000313" key="3">
    <source>
        <dbReference type="Proteomes" id="UP000789707"/>
    </source>
</evidence>
<reference evidence="2 3" key="1">
    <citation type="submission" date="2021-11" db="EMBL/GenBank/DDBJ databases">
        <authorList>
            <person name="Depoorter E."/>
        </authorList>
    </citation>
    <scope>NUCLEOTIDE SEQUENCE [LARGE SCALE GENOMIC DNA]</scope>
    <source>
        <strain evidence="2 3">LMG 24289</strain>
    </source>
</reference>
<evidence type="ECO:0000313" key="2">
    <source>
        <dbReference type="EMBL" id="CAH0415917.1"/>
    </source>
</evidence>
<protein>
    <recommendedName>
        <fullName evidence="4">Polysaccharide biosynthesis protein</fullName>
    </recommendedName>
</protein>
<feature type="transmembrane region" description="Helical" evidence="1">
    <location>
        <begin position="313"/>
        <end position="331"/>
    </location>
</feature>
<feature type="transmembrane region" description="Helical" evidence="1">
    <location>
        <begin position="117"/>
        <end position="136"/>
    </location>
</feature>
<keyword evidence="1" id="KW-1133">Transmembrane helix</keyword>
<keyword evidence="1" id="KW-0472">Membrane</keyword>
<feature type="transmembrane region" description="Helical" evidence="1">
    <location>
        <begin position="148"/>
        <end position="170"/>
    </location>
</feature>
<feature type="transmembrane region" description="Helical" evidence="1">
    <location>
        <begin position="365"/>
        <end position="384"/>
    </location>
</feature>
<feature type="transmembrane region" description="Helical" evidence="1">
    <location>
        <begin position="21"/>
        <end position="40"/>
    </location>
</feature>
<proteinExistence type="predicted"/>
<evidence type="ECO:0000256" key="1">
    <source>
        <dbReference type="SAM" id="Phobius"/>
    </source>
</evidence>
<feature type="transmembrane region" description="Helical" evidence="1">
    <location>
        <begin position="176"/>
        <end position="195"/>
    </location>
</feature>
<dbReference type="EMBL" id="CAKKNS010000001">
    <property type="protein sequence ID" value="CAH0415917.1"/>
    <property type="molecule type" value="Genomic_DNA"/>
</dbReference>
<feature type="transmembrane region" description="Helical" evidence="1">
    <location>
        <begin position="46"/>
        <end position="65"/>
    </location>
</feature>
<dbReference type="Proteomes" id="UP000789707">
    <property type="component" value="Unassembled WGS sequence"/>
</dbReference>
<keyword evidence="3" id="KW-1185">Reference proteome</keyword>
<feature type="transmembrane region" description="Helical" evidence="1">
    <location>
        <begin position="337"/>
        <end position="358"/>
    </location>
</feature>
<feature type="transmembrane region" description="Helical" evidence="1">
    <location>
        <begin position="255"/>
        <end position="274"/>
    </location>
</feature>
<feature type="transmembrane region" description="Helical" evidence="1">
    <location>
        <begin position="77"/>
        <end position="97"/>
    </location>
</feature>
<comment type="caution">
    <text evidence="2">The sequence shown here is derived from an EMBL/GenBank/DDBJ whole genome shotgun (WGS) entry which is preliminary data.</text>
</comment>
<evidence type="ECO:0008006" key="4">
    <source>
        <dbReference type="Google" id="ProtNLM"/>
    </source>
</evidence>
<organism evidence="2 3">
    <name type="scientific">Periweissella fabaria</name>
    <dbReference type="NCBI Taxonomy" id="546157"/>
    <lineage>
        <taxon>Bacteria</taxon>
        <taxon>Bacillati</taxon>
        <taxon>Bacillota</taxon>
        <taxon>Bacilli</taxon>
        <taxon>Lactobacillales</taxon>
        <taxon>Lactobacillaceae</taxon>
        <taxon>Periweissella</taxon>
    </lineage>
</organism>
<keyword evidence="1" id="KW-0812">Transmembrane</keyword>
<name>A0ABN8BDY2_9LACO</name>